<dbReference type="InterPro" id="IPR003661">
    <property type="entry name" value="HisK_dim/P_dom"/>
</dbReference>
<comment type="caution">
    <text evidence="12">The sequence shown here is derived from an EMBL/GenBank/DDBJ whole genome shotgun (WGS) entry which is preliminary data.</text>
</comment>
<keyword evidence="8" id="KW-0472">Membrane</keyword>
<comment type="catalytic activity">
    <reaction evidence="1">
        <text>ATP + protein L-histidine = ADP + protein N-phospho-L-histidine.</text>
        <dbReference type="EC" id="2.7.13.3"/>
    </reaction>
</comment>
<dbReference type="PANTHER" id="PTHR45339">
    <property type="entry name" value="HYBRID SIGNAL TRANSDUCTION HISTIDINE KINASE J"/>
    <property type="match status" value="1"/>
</dbReference>
<evidence type="ECO:0000256" key="4">
    <source>
        <dbReference type="ARBA" id="ARBA00022553"/>
    </source>
</evidence>
<evidence type="ECO:0000256" key="5">
    <source>
        <dbReference type="ARBA" id="ARBA00022679"/>
    </source>
</evidence>
<evidence type="ECO:0000259" key="11">
    <source>
        <dbReference type="PROSITE" id="PS50885"/>
    </source>
</evidence>
<keyword evidence="8" id="KW-1133">Transmembrane helix</keyword>
<dbReference type="Gene3D" id="3.40.50.2300">
    <property type="match status" value="1"/>
</dbReference>
<keyword evidence="13" id="KW-1185">Reference proteome</keyword>
<evidence type="ECO:0000256" key="3">
    <source>
        <dbReference type="ARBA" id="ARBA00012438"/>
    </source>
</evidence>
<proteinExistence type="predicted"/>
<dbReference type="InterPro" id="IPR003660">
    <property type="entry name" value="HAMP_dom"/>
</dbReference>
<dbReference type="InterPro" id="IPR003594">
    <property type="entry name" value="HATPase_dom"/>
</dbReference>
<comment type="subcellular location">
    <subcellularLocation>
        <location evidence="2">Membrane</location>
    </subcellularLocation>
</comment>
<dbReference type="InterPro" id="IPR036890">
    <property type="entry name" value="HATPase_C_sf"/>
</dbReference>
<dbReference type="PROSITE" id="PS50885">
    <property type="entry name" value="HAMP"/>
    <property type="match status" value="1"/>
</dbReference>
<dbReference type="Pfam" id="PF00512">
    <property type="entry name" value="HisKA"/>
    <property type="match status" value="1"/>
</dbReference>
<dbReference type="Pfam" id="PF02518">
    <property type="entry name" value="HATPase_c"/>
    <property type="match status" value="1"/>
</dbReference>
<dbReference type="Gene3D" id="1.10.287.130">
    <property type="match status" value="1"/>
</dbReference>
<evidence type="ECO:0000256" key="6">
    <source>
        <dbReference type="ARBA" id="ARBA00022777"/>
    </source>
</evidence>
<dbReference type="EC" id="2.7.13.3" evidence="3"/>
<keyword evidence="8" id="KW-0812">Transmembrane</keyword>
<dbReference type="InterPro" id="IPR004358">
    <property type="entry name" value="Sig_transdc_His_kin-like_C"/>
</dbReference>
<evidence type="ECO:0000256" key="7">
    <source>
        <dbReference type="PROSITE-ProRule" id="PRU00169"/>
    </source>
</evidence>
<keyword evidence="5" id="KW-0808">Transferase</keyword>
<evidence type="ECO:0000256" key="8">
    <source>
        <dbReference type="SAM" id="Phobius"/>
    </source>
</evidence>
<keyword evidence="12" id="KW-0067">ATP-binding</keyword>
<dbReference type="SMART" id="SM00387">
    <property type="entry name" value="HATPase_c"/>
    <property type="match status" value="1"/>
</dbReference>
<dbReference type="CDD" id="cd17546">
    <property type="entry name" value="REC_hyHK_CKI1_RcsC-like"/>
    <property type="match status" value="1"/>
</dbReference>
<evidence type="ECO:0000259" key="9">
    <source>
        <dbReference type="PROSITE" id="PS50109"/>
    </source>
</evidence>
<feature type="modified residue" description="4-aspartylphosphate" evidence="7">
    <location>
        <position position="859"/>
    </location>
</feature>
<feature type="domain" description="Histidine kinase" evidence="9">
    <location>
        <begin position="450"/>
        <end position="671"/>
    </location>
</feature>
<dbReference type="EMBL" id="JARJLM010000315">
    <property type="protein sequence ID" value="MDF3834927.1"/>
    <property type="molecule type" value="Genomic_DNA"/>
</dbReference>
<dbReference type="InterPro" id="IPR001789">
    <property type="entry name" value="Sig_transdc_resp-reg_receiver"/>
</dbReference>
<dbReference type="Proteomes" id="UP001216674">
    <property type="component" value="Unassembled WGS sequence"/>
</dbReference>
<gene>
    <name evidence="12" type="ORF">P3W85_18465</name>
</gene>
<dbReference type="PANTHER" id="PTHR45339:SF5">
    <property type="entry name" value="HISTIDINE KINASE"/>
    <property type="match status" value="1"/>
</dbReference>
<evidence type="ECO:0000256" key="1">
    <source>
        <dbReference type="ARBA" id="ARBA00000085"/>
    </source>
</evidence>
<dbReference type="PROSITE" id="PS51257">
    <property type="entry name" value="PROKAR_LIPOPROTEIN"/>
    <property type="match status" value="1"/>
</dbReference>
<reference evidence="12 13" key="1">
    <citation type="submission" date="2023-03" db="EMBL/GenBank/DDBJ databases">
        <title>Draft assemblies of triclosan tolerant bacteria isolated from returned activated sludge.</title>
        <authorList>
            <person name="Van Hamelsveld S."/>
        </authorList>
    </citation>
    <scope>NUCLEOTIDE SEQUENCE [LARGE SCALE GENOMIC DNA]</scope>
    <source>
        <strain evidence="12 13">GW210010_S58</strain>
    </source>
</reference>
<dbReference type="PROSITE" id="PS50110">
    <property type="entry name" value="RESPONSE_REGULATORY"/>
    <property type="match status" value="1"/>
</dbReference>
<dbReference type="PRINTS" id="PR00344">
    <property type="entry name" value="BCTRLSENSOR"/>
</dbReference>
<feature type="domain" description="Response regulatory" evidence="10">
    <location>
        <begin position="809"/>
        <end position="926"/>
    </location>
</feature>
<dbReference type="SMART" id="SM00448">
    <property type="entry name" value="REC"/>
    <property type="match status" value="1"/>
</dbReference>
<accession>A0ABT6ARP7</accession>
<evidence type="ECO:0000313" key="13">
    <source>
        <dbReference type="Proteomes" id="UP001216674"/>
    </source>
</evidence>
<dbReference type="CDD" id="cd00082">
    <property type="entry name" value="HisKA"/>
    <property type="match status" value="1"/>
</dbReference>
<sequence length="929" mass="100110">MRIDRRFRLVAAFILATTVGLACYLLRLEWQTYAEARQSAPVLDLFRDVLVAAEKASAERGPSNAVLGSDVPIPAGRRESLDSARTDTDSAMHAAIAQLTVCAEAHCAASPQRLDDALAQLLAARDKLREARAIIDALARSPRGDRASHALRAALNTMFAVVADITQVSDAIMFDLIRAQPLTAEHVGTARLSAELREQAGRAGSVLTPALTAHRALSADEHRELWIVIGRIHALGQLIHGRTSRDDTPHSESLPATREMASSYFTEGIAYLETIASMPQRDGRHPSTSDFAERYVPTMRAILRVRDAEVSTASQLIQTQEISARQRLSVICVVVGVALLALTLIIVLFAIRVIRPLSLATDAIRRIAKGDHAVSLPSARRATQIGALLHSVQVLRHAAIAKGELEADRSLLITQLQEAAAQERAQGEALMQARDAAEAALLAKDRFLAMMSHEIRTPMHGMLGLLEMLLHSDLDSHQRHLAQVANSSGETLLQILNDILDYSKIGAGKMKLIETGADLRELIEDTVLLLSGNAHEKNLGLSICVESGIAARHLADAIRLRQILFNLISNAIKFTTQGNIAVTARQLMRRQGSETIEVVVSDTGIGIPSDALRILFEPFAQVDGHMTRRFGGTGLGLTICRQLAGLMGGEIGIVSTEGSGTSVTLRLALKIDIEHYAFPQLAGRTMEIAIDEPAATLALEHYARAAGLHPVAPASKDIEHAPPLRVLPATVANALRPGDILLASRKSEGDNAGTADVAGPVILYNNPIAWRAFVAACQHAMLRSHDDSGGRTPPAQSAGLAPLAARTTRVVVAEDHRVIQMLLKIQLRDLGYDNVVICEDGEAAWEALQAEPATLLVTDLYMPRLDGFALARRVRATENGKHMAIIAISASTLTEEENQSRAAGIDVFLSKPASVGDLKQAILRALALR</sequence>
<dbReference type="SUPFAM" id="SSF55874">
    <property type="entry name" value="ATPase domain of HSP90 chaperone/DNA topoisomerase II/histidine kinase"/>
    <property type="match status" value="1"/>
</dbReference>
<dbReference type="PROSITE" id="PS50109">
    <property type="entry name" value="HIS_KIN"/>
    <property type="match status" value="1"/>
</dbReference>
<dbReference type="SMART" id="SM00388">
    <property type="entry name" value="HisKA"/>
    <property type="match status" value="1"/>
</dbReference>
<dbReference type="CDD" id="cd16922">
    <property type="entry name" value="HATPase_EvgS-ArcB-TorS-like"/>
    <property type="match status" value="1"/>
</dbReference>
<dbReference type="Gene3D" id="6.10.340.10">
    <property type="match status" value="1"/>
</dbReference>
<keyword evidence="12" id="KW-0547">Nucleotide-binding</keyword>
<feature type="transmembrane region" description="Helical" evidence="8">
    <location>
        <begin position="328"/>
        <end position="351"/>
    </location>
</feature>
<feature type="domain" description="HAMP" evidence="11">
    <location>
        <begin position="351"/>
        <end position="404"/>
    </location>
</feature>
<name>A0ABT6ARP7_9BURK</name>
<dbReference type="SUPFAM" id="SSF158472">
    <property type="entry name" value="HAMP domain-like"/>
    <property type="match status" value="1"/>
</dbReference>
<dbReference type="Pfam" id="PF00072">
    <property type="entry name" value="Response_reg"/>
    <property type="match status" value="1"/>
</dbReference>
<protein>
    <recommendedName>
        <fullName evidence="3">histidine kinase</fullName>
        <ecNumber evidence="3">2.7.13.3</ecNumber>
    </recommendedName>
</protein>
<keyword evidence="4 7" id="KW-0597">Phosphoprotein</keyword>
<dbReference type="InterPro" id="IPR005467">
    <property type="entry name" value="His_kinase_dom"/>
</dbReference>
<organism evidence="12 13">
    <name type="scientific">Cupriavidus basilensis</name>
    <dbReference type="NCBI Taxonomy" id="68895"/>
    <lineage>
        <taxon>Bacteria</taxon>
        <taxon>Pseudomonadati</taxon>
        <taxon>Pseudomonadota</taxon>
        <taxon>Betaproteobacteria</taxon>
        <taxon>Burkholderiales</taxon>
        <taxon>Burkholderiaceae</taxon>
        <taxon>Cupriavidus</taxon>
    </lineage>
</organism>
<dbReference type="InterPro" id="IPR036097">
    <property type="entry name" value="HisK_dim/P_sf"/>
</dbReference>
<evidence type="ECO:0000313" key="12">
    <source>
        <dbReference type="EMBL" id="MDF3834927.1"/>
    </source>
</evidence>
<dbReference type="InterPro" id="IPR011006">
    <property type="entry name" value="CheY-like_superfamily"/>
</dbReference>
<dbReference type="SUPFAM" id="SSF47384">
    <property type="entry name" value="Homodimeric domain of signal transducing histidine kinase"/>
    <property type="match status" value="1"/>
</dbReference>
<keyword evidence="6" id="KW-0418">Kinase</keyword>
<dbReference type="SUPFAM" id="SSF52172">
    <property type="entry name" value="CheY-like"/>
    <property type="match status" value="1"/>
</dbReference>
<evidence type="ECO:0000259" key="10">
    <source>
        <dbReference type="PROSITE" id="PS50110"/>
    </source>
</evidence>
<dbReference type="RefSeq" id="WP_276265856.1">
    <property type="nucleotide sequence ID" value="NZ_JARJLM010000315.1"/>
</dbReference>
<evidence type="ECO:0000256" key="2">
    <source>
        <dbReference type="ARBA" id="ARBA00004370"/>
    </source>
</evidence>
<dbReference type="GO" id="GO:0005524">
    <property type="term" value="F:ATP binding"/>
    <property type="evidence" value="ECO:0007669"/>
    <property type="project" value="UniProtKB-KW"/>
</dbReference>
<dbReference type="Gene3D" id="3.30.565.10">
    <property type="entry name" value="Histidine kinase-like ATPase, C-terminal domain"/>
    <property type="match status" value="1"/>
</dbReference>